<evidence type="ECO:0000313" key="1">
    <source>
        <dbReference type="EMBL" id="MFG6110827.1"/>
    </source>
</evidence>
<keyword evidence="2" id="KW-1185">Reference proteome</keyword>
<proteinExistence type="predicted"/>
<sequence>MTRIDGEWLEAFDEAMLGFFAIDHADAGMDQYLLECYQDLEAREAALAYGEDYALCRVDTFWPPPGLVRHS</sequence>
<protein>
    <submittedName>
        <fullName evidence="1">Uncharacterized protein</fullName>
    </submittedName>
</protein>
<evidence type="ECO:0000313" key="2">
    <source>
        <dbReference type="Proteomes" id="UP001605261"/>
    </source>
</evidence>
<comment type="caution">
    <text evidence="1">The sequence shown here is derived from an EMBL/GenBank/DDBJ whole genome shotgun (WGS) entry which is preliminary data.</text>
</comment>
<reference evidence="1 2" key="1">
    <citation type="submission" date="2024-09" db="EMBL/GenBank/DDBJ databases">
        <authorList>
            <consortium name="All-Russian atlas of soil microorganisms"/>
            <consortium name="as a basis for the search for new antimicrobial producers and enzymes with unique properties"/>
            <person name="Sokolova E.A."/>
            <person name="Voronina E.N."/>
        </authorList>
    </citation>
    <scope>NUCLEOTIDE SEQUENCE [LARGE SCALE GENOMIC DNA]</scope>
    <source>
        <strain evidence="1 2">AF-22b-331.1</strain>
    </source>
</reference>
<accession>A0ABW7D0V3</accession>
<dbReference type="EMBL" id="JBHGCJ010000014">
    <property type="protein sequence ID" value="MFG6110827.1"/>
    <property type="molecule type" value="Genomic_DNA"/>
</dbReference>
<dbReference type="Proteomes" id="UP001605261">
    <property type="component" value="Unassembled WGS sequence"/>
</dbReference>
<dbReference type="RefSeq" id="WP_394164312.1">
    <property type="nucleotide sequence ID" value="NZ_JBHGCJ010000014.1"/>
</dbReference>
<organism evidence="1 2">
    <name type="scientific">Stenotrophomonas nematodicola</name>
    <dbReference type="NCBI Taxonomy" id="2656746"/>
    <lineage>
        <taxon>Bacteria</taxon>
        <taxon>Pseudomonadati</taxon>
        <taxon>Pseudomonadota</taxon>
        <taxon>Gammaproteobacteria</taxon>
        <taxon>Lysobacterales</taxon>
        <taxon>Lysobacteraceae</taxon>
        <taxon>Stenotrophomonas</taxon>
    </lineage>
</organism>
<gene>
    <name evidence="1" type="ORF">ACEU0G_000707</name>
</gene>
<name>A0ABW7D0V3_9GAMM</name>